<dbReference type="EMBL" id="CADEAL010004240">
    <property type="protein sequence ID" value="CAB1455132.1"/>
    <property type="molecule type" value="Genomic_DNA"/>
</dbReference>
<evidence type="ECO:0000256" key="1">
    <source>
        <dbReference type="SAM" id="Coils"/>
    </source>
</evidence>
<dbReference type="Proteomes" id="UP001153269">
    <property type="component" value="Unassembled WGS sequence"/>
</dbReference>
<evidence type="ECO:0000313" key="4">
    <source>
        <dbReference type="Proteomes" id="UP001153269"/>
    </source>
</evidence>
<accession>A0A9N7Z9U2</accession>
<sequence>MRKFSLSPFEASPCCALPLRLQTFTVRWKTSAQLNFSAASCADAPVDHERGNEEKSRGPAAQIRSHLQEEAARAQRQTLFSSRPQRCCQTVSIAVWTPQNKFTPEQLMHNERFLMDGKDMASTDELRFVGEISEKSQTDSETQTIPSDERAQPSTTQLDQVVMDNLGRLFEHCIQQVSRLERQRDELVQELLRLQEPMLRMVEQLRGKVAETQRLLTLAEMDYTDVFEEVQKVKRKLFTTARDCIKSQVTLAANEYEVAQSAVTQEELKTYIDTLSQELSQLNESQNIRLTSLRAQAAKPCRPRAMSDVSQCRQASARLQRRLSGSVRALEGWYEPRLMALLKRKQAGEDALRKSREQARDLRASLGPLREDGQRLELQRACLEQRILLMEREKEKRITQYKETVETLRETLRELEVEFDVQRQSKKGLVDLKDGLLTELTFLRGCDEASKNTAEEEP</sequence>
<proteinExistence type="predicted"/>
<dbReference type="AlphaFoldDB" id="A0A9N7Z9U2"/>
<evidence type="ECO:0000256" key="2">
    <source>
        <dbReference type="SAM" id="MobiDB-lite"/>
    </source>
</evidence>
<dbReference type="InterPro" id="IPR027702">
    <property type="entry name" value="Syncoilin"/>
</dbReference>
<organism evidence="3 4">
    <name type="scientific">Pleuronectes platessa</name>
    <name type="common">European plaice</name>
    <dbReference type="NCBI Taxonomy" id="8262"/>
    <lineage>
        <taxon>Eukaryota</taxon>
        <taxon>Metazoa</taxon>
        <taxon>Chordata</taxon>
        <taxon>Craniata</taxon>
        <taxon>Vertebrata</taxon>
        <taxon>Euteleostomi</taxon>
        <taxon>Actinopterygii</taxon>
        <taxon>Neopterygii</taxon>
        <taxon>Teleostei</taxon>
        <taxon>Neoteleostei</taxon>
        <taxon>Acanthomorphata</taxon>
        <taxon>Carangaria</taxon>
        <taxon>Pleuronectiformes</taxon>
        <taxon>Pleuronectoidei</taxon>
        <taxon>Pleuronectidae</taxon>
        <taxon>Pleuronectes</taxon>
    </lineage>
</organism>
<name>A0A9N7Z9U2_PLEPL</name>
<comment type="caution">
    <text evidence="3">The sequence shown here is derived from an EMBL/GenBank/DDBJ whole genome shotgun (WGS) entry which is preliminary data.</text>
</comment>
<evidence type="ECO:0000313" key="3">
    <source>
        <dbReference type="EMBL" id="CAB1455132.1"/>
    </source>
</evidence>
<dbReference type="PANTHER" id="PTHR47147:SF1">
    <property type="entry name" value="SYNCOILIN"/>
    <property type="match status" value="1"/>
</dbReference>
<evidence type="ECO:0008006" key="5">
    <source>
        <dbReference type="Google" id="ProtNLM"/>
    </source>
</evidence>
<keyword evidence="1" id="KW-0175">Coiled coil</keyword>
<feature type="compositionally biased region" description="Polar residues" evidence="2">
    <location>
        <begin position="139"/>
        <end position="154"/>
    </location>
</feature>
<feature type="region of interest" description="Disordered" evidence="2">
    <location>
        <begin position="134"/>
        <end position="154"/>
    </location>
</feature>
<protein>
    <recommendedName>
        <fullName evidence="5">Syncoilin</fullName>
    </recommendedName>
</protein>
<gene>
    <name evidence="3" type="ORF">PLEPLA_LOCUS42903</name>
</gene>
<keyword evidence="4" id="KW-1185">Reference proteome</keyword>
<feature type="coiled-coil region" evidence="1">
    <location>
        <begin position="170"/>
        <end position="222"/>
    </location>
</feature>
<reference evidence="3" key="1">
    <citation type="submission" date="2020-03" db="EMBL/GenBank/DDBJ databases">
        <authorList>
            <person name="Weist P."/>
        </authorList>
    </citation>
    <scope>NUCLEOTIDE SEQUENCE</scope>
</reference>
<dbReference type="PANTHER" id="PTHR47147">
    <property type="entry name" value="SYNCOILIN"/>
    <property type="match status" value="1"/>
</dbReference>
<feature type="coiled-coil region" evidence="1">
    <location>
        <begin position="373"/>
        <end position="425"/>
    </location>
</feature>
<dbReference type="GO" id="GO:0005882">
    <property type="term" value="C:intermediate filament"/>
    <property type="evidence" value="ECO:0007669"/>
    <property type="project" value="InterPro"/>
</dbReference>